<name>A0A7W6EA48_9HYPH</name>
<organism evidence="2 3">
    <name type="scientific">Aureimonas pseudogalii</name>
    <dbReference type="NCBI Taxonomy" id="1744844"/>
    <lineage>
        <taxon>Bacteria</taxon>
        <taxon>Pseudomonadati</taxon>
        <taxon>Pseudomonadota</taxon>
        <taxon>Alphaproteobacteria</taxon>
        <taxon>Hyphomicrobiales</taxon>
        <taxon>Aurantimonadaceae</taxon>
        <taxon>Aureimonas</taxon>
    </lineage>
</organism>
<evidence type="ECO:0008006" key="4">
    <source>
        <dbReference type="Google" id="ProtNLM"/>
    </source>
</evidence>
<proteinExistence type="predicted"/>
<dbReference type="Proteomes" id="UP000542776">
    <property type="component" value="Unassembled WGS sequence"/>
</dbReference>
<evidence type="ECO:0000313" key="3">
    <source>
        <dbReference type="Proteomes" id="UP000542776"/>
    </source>
</evidence>
<sequence>MTDFFDWLRAGDAGPAAEQIAAHFRLSQEEMRRTADALVPAFMLGMQRAMADPAGWTDLVGRVGQATAGGGGLFPGAAAGRTVMDGLFNADLMHAIARQASMLTGQAPDVIEKMMPMLGALTFQSMLRTLAAAPGSFPTDAAGQTIAEAMRRSANAVEAFSRPSAQGAPGRPAAPAMASLFAEALKGGVPWMPGGGGASATPGDPFGFFGSMMKAFVPPGAPPTTPGASRPGAAKGEPGTADGAPADPFFGLMDNARSLQADYVREMLSLFERHRPTKP</sequence>
<reference evidence="2 3" key="1">
    <citation type="submission" date="2020-08" db="EMBL/GenBank/DDBJ databases">
        <title>Genomic Encyclopedia of Type Strains, Phase IV (KMG-IV): sequencing the most valuable type-strain genomes for metagenomic binning, comparative biology and taxonomic classification.</title>
        <authorList>
            <person name="Goeker M."/>
        </authorList>
    </citation>
    <scope>NUCLEOTIDE SEQUENCE [LARGE SCALE GENOMIC DNA]</scope>
    <source>
        <strain evidence="2 3">DSM 102238</strain>
    </source>
</reference>
<dbReference type="InterPro" id="IPR009282">
    <property type="entry name" value="DUF937"/>
</dbReference>
<accession>A0A7W6EA48</accession>
<evidence type="ECO:0000256" key="1">
    <source>
        <dbReference type="SAM" id="MobiDB-lite"/>
    </source>
</evidence>
<protein>
    <recommendedName>
        <fullName evidence="4">DUF937 domain-containing protein</fullName>
    </recommendedName>
</protein>
<dbReference type="EMBL" id="JACIEK010000001">
    <property type="protein sequence ID" value="MBB3997089.1"/>
    <property type="molecule type" value="Genomic_DNA"/>
</dbReference>
<evidence type="ECO:0000313" key="2">
    <source>
        <dbReference type="EMBL" id="MBB3997089.1"/>
    </source>
</evidence>
<keyword evidence="3" id="KW-1185">Reference proteome</keyword>
<dbReference type="AlphaFoldDB" id="A0A7W6EA48"/>
<feature type="region of interest" description="Disordered" evidence="1">
    <location>
        <begin position="217"/>
        <end position="249"/>
    </location>
</feature>
<comment type="caution">
    <text evidence="2">The sequence shown here is derived from an EMBL/GenBank/DDBJ whole genome shotgun (WGS) entry which is preliminary data.</text>
</comment>
<dbReference type="Pfam" id="PF06078">
    <property type="entry name" value="DUF937"/>
    <property type="match status" value="1"/>
</dbReference>
<dbReference type="RefSeq" id="WP_183198274.1">
    <property type="nucleotide sequence ID" value="NZ_JACIEK010000001.1"/>
</dbReference>
<gene>
    <name evidence="2" type="ORF">GGR04_000910</name>
</gene>